<feature type="domain" description="Toprim" evidence="11">
    <location>
        <begin position="6"/>
        <end position="116"/>
    </location>
</feature>
<dbReference type="CDD" id="cd00186">
    <property type="entry name" value="TOP1Ac"/>
    <property type="match status" value="1"/>
</dbReference>
<dbReference type="InterPro" id="IPR023406">
    <property type="entry name" value="Topo_IA_AS"/>
</dbReference>
<dbReference type="SMART" id="SM00436">
    <property type="entry name" value="TOP1Bc"/>
    <property type="match status" value="1"/>
</dbReference>
<dbReference type="Gene3D" id="3.30.65.10">
    <property type="entry name" value="Bacterial Topoisomerase I, domain 1"/>
    <property type="match status" value="2"/>
</dbReference>
<keyword evidence="4" id="KW-0863">Zinc-finger</keyword>
<feature type="site" description="Interaction with DNA" evidence="10">
    <location>
        <position position="150"/>
    </location>
</feature>
<dbReference type="SMART" id="SM00437">
    <property type="entry name" value="TOP1Ac"/>
    <property type="match status" value="1"/>
</dbReference>
<evidence type="ECO:0000256" key="10">
    <source>
        <dbReference type="HAMAP-Rule" id="MF_00952"/>
    </source>
</evidence>
<keyword evidence="8 10" id="KW-0238">DNA-binding</keyword>
<feature type="site" description="Interaction with DNA" evidence="10">
    <location>
        <position position="145"/>
    </location>
</feature>
<feature type="region of interest" description="Interaction with DNA" evidence="10">
    <location>
        <begin position="165"/>
        <end position="170"/>
    </location>
</feature>
<evidence type="ECO:0000256" key="1">
    <source>
        <dbReference type="ARBA" id="ARBA00000213"/>
    </source>
</evidence>
<dbReference type="InterPro" id="IPR034149">
    <property type="entry name" value="TOPRIM_TopoI"/>
</dbReference>
<name>A0A1F4U4J7_UNCSA</name>
<dbReference type="InterPro" id="IPR013498">
    <property type="entry name" value="Topo_IA_Znf"/>
</dbReference>
<accession>A0A1F4U4J7</accession>
<dbReference type="GO" id="GO:0006265">
    <property type="term" value="P:DNA topological change"/>
    <property type="evidence" value="ECO:0007669"/>
    <property type="project" value="UniProtKB-UniRule"/>
</dbReference>
<evidence type="ECO:0000259" key="12">
    <source>
        <dbReference type="PROSITE" id="PS52039"/>
    </source>
</evidence>
<comment type="caution">
    <text evidence="13">The sequence shown here is derived from an EMBL/GenBank/DDBJ whole genome shotgun (WGS) entry which is preliminary data.</text>
</comment>
<dbReference type="InterPro" id="IPR013824">
    <property type="entry name" value="Topo_IA_cen_sub1"/>
</dbReference>
<dbReference type="InterPro" id="IPR028612">
    <property type="entry name" value="Topoisom_1_IA"/>
</dbReference>
<dbReference type="GO" id="GO:0003677">
    <property type="term" value="F:DNA binding"/>
    <property type="evidence" value="ECO:0007669"/>
    <property type="project" value="UniProtKB-KW"/>
</dbReference>
<feature type="site" description="Interaction with DNA" evidence="10">
    <location>
        <position position="142"/>
    </location>
</feature>
<reference evidence="13 14" key="1">
    <citation type="journal article" date="2016" name="Nat. Commun.">
        <title>Thousands of microbial genomes shed light on interconnected biogeochemical processes in an aquifer system.</title>
        <authorList>
            <person name="Anantharaman K."/>
            <person name="Brown C.T."/>
            <person name="Hug L.A."/>
            <person name="Sharon I."/>
            <person name="Castelle C.J."/>
            <person name="Probst A.J."/>
            <person name="Thomas B.C."/>
            <person name="Singh A."/>
            <person name="Wilkins M.J."/>
            <person name="Karaoz U."/>
            <person name="Brodie E.L."/>
            <person name="Williams K.H."/>
            <person name="Hubbard S.S."/>
            <person name="Banfield J.F."/>
        </authorList>
    </citation>
    <scope>NUCLEOTIDE SEQUENCE [LARGE SCALE GENOMIC DNA]</scope>
</reference>
<comment type="function">
    <text evidence="10">Releases the supercoiling and torsional tension of DNA, which is introduced during the DNA replication and transcription, by transiently cleaving and rejoining one strand of the DNA duplex. Introduces a single-strand break via transesterification at a target site in duplex DNA. The scissile phosphodiester is attacked by the catalytic tyrosine of the enzyme, resulting in the formation of a DNA-(5'-phosphotyrosyl)-enzyme intermediate and the expulsion of a 3'-OH DNA strand. The free DNA strand then undergoes passage around the unbroken strand, thus removing DNA supercoils. Finally, in the religation step, the DNA 3'-OH attacks the covalent intermediate to expel the active-site tyrosine and restore the DNA phosphodiester backbone.</text>
</comment>
<dbReference type="EC" id="5.6.2.1" evidence="10"/>
<dbReference type="PROSITE" id="PS52039">
    <property type="entry name" value="TOPO_IA_2"/>
    <property type="match status" value="1"/>
</dbReference>
<evidence type="ECO:0000256" key="4">
    <source>
        <dbReference type="ARBA" id="ARBA00022771"/>
    </source>
</evidence>
<proteinExistence type="inferred from homology"/>
<dbReference type="Gene3D" id="1.10.460.10">
    <property type="entry name" value="Topoisomerase I, domain 2"/>
    <property type="match status" value="1"/>
</dbReference>
<evidence type="ECO:0000256" key="8">
    <source>
        <dbReference type="ARBA" id="ARBA00023125"/>
    </source>
</evidence>
<dbReference type="HAMAP" id="MF_00952">
    <property type="entry name" value="Topoisom_1_prok"/>
    <property type="match status" value="1"/>
</dbReference>
<dbReference type="InterPro" id="IPR023405">
    <property type="entry name" value="Topo_IA_core_domain"/>
</dbReference>
<evidence type="ECO:0000313" key="14">
    <source>
        <dbReference type="Proteomes" id="UP000179242"/>
    </source>
</evidence>
<dbReference type="GO" id="GO:0008270">
    <property type="term" value="F:zinc ion binding"/>
    <property type="evidence" value="ECO:0007669"/>
    <property type="project" value="UniProtKB-KW"/>
</dbReference>
<dbReference type="GO" id="GO:0005694">
    <property type="term" value="C:chromosome"/>
    <property type="evidence" value="ECO:0007669"/>
    <property type="project" value="InterPro"/>
</dbReference>
<evidence type="ECO:0000256" key="7">
    <source>
        <dbReference type="ARBA" id="ARBA00023029"/>
    </source>
</evidence>
<feature type="site" description="Interaction with DNA" evidence="10">
    <location>
        <position position="490"/>
    </location>
</feature>
<dbReference type="PROSITE" id="PS00396">
    <property type="entry name" value="TOPO_IA_1"/>
    <property type="match status" value="1"/>
</dbReference>
<keyword evidence="9 10" id="KW-0413">Isomerase</keyword>
<dbReference type="InterPro" id="IPR013497">
    <property type="entry name" value="Topo_IA_cen"/>
</dbReference>
<dbReference type="Pfam" id="PF01751">
    <property type="entry name" value="Toprim"/>
    <property type="match status" value="1"/>
</dbReference>
<dbReference type="AlphaFoldDB" id="A0A1F4U4J7"/>
<sequence length="691" mass="77745">MAKSKKNLVIVESPAKAKTLEKFLGEGYKVLACGGHVRDLPASRLGVDVEKNFQPTYITIKGKTKIIKGLKEQADKATTIFLAPDPDREGEAIAWHLKYLLENEAKIKRIEFHEITKEAVQYAVAHPRKIDQPRVDAQQGRRILDRLVGYKLSPLLWQKVRKGLSAGRVQSIAVRIICEREKEIQDFKAQEYWSLTALLNKQGHPFSARLVTKEDLPPKGLVDKAFNDCKDAKFIVKKIVQKEQKRNPSPPFITSTLQQDASRKLGFSARKTMTLAQQLYEGIEIKGEGSVGLITYMRTDSVRIAASALEEVRGYISKTFGADFLPEKARTFKTKKSAQDAHEAIRPTYVAKNPEAVADSLDAEQLKLYTLIWKRFVASQMAHAVLDKTAVDIDSAHHLFKANGSVVKFNGFMELYSEADPPAGEAGDKEETLPVLVEGEEVGLKELLPKQHFTEPLPRYNEASLIKELEAKGIGRPSTYAPIMHTIEDRGYVRREGRVFFPTELGIVTNGLLVKHFPRIMDIQFTAHMEDELDEIVAGKMKYPDVLKEFYDPFAEDLDLAYKNMEKVKKEVMTDEICPTCGKNLVIRSGRFGEFYACSGFPECRFTKALLKSIGIKCPKCGGEIVVRRSRRGKVFYGCGNYPKCTEAYWYKPTGKTCPTCGNMLLVKTLKSGEVTFCGNKDCPTNHEKKE</sequence>
<evidence type="ECO:0000256" key="2">
    <source>
        <dbReference type="ARBA" id="ARBA00009446"/>
    </source>
</evidence>
<dbReference type="InterPro" id="IPR013826">
    <property type="entry name" value="Topo_IA_cen_sub3"/>
</dbReference>
<dbReference type="Pfam" id="PF01131">
    <property type="entry name" value="Topoisom_bac"/>
    <property type="match status" value="1"/>
</dbReference>
<dbReference type="Gene3D" id="2.70.20.10">
    <property type="entry name" value="Topoisomerase I, domain 3"/>
    <property type="match status" value="1"/>
</dbReference>
<keyword evidence="3" id="KW-0479">Metal-binding</keyword>
<dbReference type="NCBIfam" id="TIGR01051">
    <property type="entry name" value="topA_bact"/>
    <property type="match status" value="1"/>
</dbReference>
<feature type="site" description="Interaction with DNA" evidence="10">
    <location>
        <position position="141"/>
    </location>
</feature>
<evidence type="ECO:0000256" key="5">
    <source>
        <dbReference type="ARBA" id="ARBA00022833"/>
    </source>
</evidence>
<dbReference type="Proteomes" id="UP000179242">
    <property type="component" value="Unassembled WGS sequence"/>
</dbReference>
<gene>
    <name evidence="10" type="primary">topA</name>
    <name evidence="13" type="ORF">A2438_04790</name>
</gene>
<dbReference type="PROSITE" id="PS50880">
    <property type="entry name" value="TOPRIM"/>
    <property type="match status" value="1"/>
</dbReference>
<dbReference type="Gene3D" id="1.10.290.10">
    <property type="entry name" value="Topoisomerase I, domain 4"/>
    <property type="match status" value="1"/>
</dbReference>
<evidence type="ECO:0000259" key="11">
    <source>
        <dbReference type="PROSITE" id="PS50880"/>
    </source>
</evidence>
<comment type="catalytic activity">
    <reaction evidence="1 10">
        <text>ATP-independent breakage of single-stranded DNA, followed by passage and rejoining.</text>
        <dbReference type="EC" id="5.6.2.1"/>
    </reaction>
</comment>
<dbReference type="InterPro" id="IPR000380">
    <property type="entry name" value="Topo_IA"/>
</dbReference>
<feature type="active site" description="O-(5'-phospho-DNA)-tyrosine intermediate" evidence="10">
    <location>
        <position position="296"/>
    </location>
</feature>
<dbReference type="SUPFAM" id="SSF57783">
    <property type="entry name" value="Zinc beta-ribbon"/>
    <property type="match status" value="2"/>
</dbReference>
<dbReference type="CDD" id="cd03363">
    <property type="entry name" value="TOPRIM_TopoIA_TopoI"/>
    <property type="match status" value="1"/>
</dbReference>
<dbReference type="InterPro" id="IPR003601">
    <property type="entry name" value="Topo_IA_2"/>
</dbReference>
<evidence type="ECO:0000313" key="13">
    <source>
        <dbReference type="EMBL" id="OGC39821.1"/>
    </source>
</evidence>
<feature type="site" description="Interaction with DNA" evidence="10">
    <location>
        <position position="157"/>
    </location>
</feature>
<dbReference type="SUPFAM" id="SSF56712">
    <property type="entry name" value="Prokaryotic type I DNA topoisomerase"/>
    <property type="match status" value="1"/>
</dbReference>
<dbReference type="Gene3D" id="3.40.50.140">
    <property type="match status" value="1"/>
</dbReference>
<dbReference type="Pfam" id="PF01396">
    <property type="entry name" value="Zn_ribbon_Top1"/>
    <property type="match status" value="3"/>
</dbReference>
<comment type="similarity">
    <text evidence="2 10">Belongs to the type IA topoisomerase family.</text>
</comment>
<keyword evidence="6" id="KW-0460">Magnesium</keyword>
<dbReference type="PANTHER" id="PTHR42785:SF1">
    <property type="entry name" value="DNA TOPOISOMERASE"/>
    <property type="match status" value="1"/>
</dbReference>
<evidence type="ECO:0000256" key="3">
    <source>
        <dbReference type="ARBA" id="ARBA00022723"/>
    </source>
</evidence>
<dbReference type="PRINTS" id="PR00417">
    <property type="entry name" value="PRTPISMRASEI"/>
</dbReference>
<dbReference type="EMBL" id="MEUJ01000005">
    <property type="protein sequence ID" value="OGC39821.1"/>
    <property type="molecule type" value="Genomic_DNA"/>
</dbReference>
<dbReference type="InterPro" id="IPR003602">
    <property type="entry name" value="Topo_IA_DNA-bd_dom"/>
</dbReference>
<evidence type="ECO:0000256" key="6">
    <source>
        <dbReference type="ARBA" id="ARBA00022842"/>
    </source>
</evidence>
<feature type="site" description="Interaction with DNA" evidence="10">
    <location>
        <position position="36"/>
    </location>
</feature>
<keyword evidence="5" id="KW-0862">Zinc</keyword>
<dbReference type="InterPro" id="IPR013825">
    <property type="entry name" value="Topo_IA_cen_sub2"/>
</dbReference>
<feature type="site" description="Interaction with DNA" evidence="10">
    <location>
        <position position="298"/>
    </location>
</feature>
<organism evidence="13 14">
    <name type="scientific">candidate division WOR-1 bacterium RIFOXYC2_FULL_46_14</name>
    <dbReference type="NCBI Taxonomy" id="1802587"/>
    <lineage>
        <taxon>Bacteria</taxon>
        <taxon>Bacillati</taxon>
        <taxon>Saganbacteria</taxon>
    </lineage>
</organism>
<dbReference type="GO" id="GO:0003917">
    <property type="term" value="F:DNA topoisomerase type I (single strand cut, ATP-independent) activity"/>
    <property type="evidence" value="ECO:0007669"/>
    <property type="project" value="UniProtKB-UniRule"/>
</dbReference>
<protein>
    <recommendedName>
        <fullName evidence="10">DNA topoisomerase 1</fullName>
        <ecNumber evidence="10">5.6.2.1</ecNumber>
    </recommendedName>
    <alternativeName>
        <fullName evidence="10">DNA topoisomerase I</fullName>
    </alternativeName>
</protein>
<comment type="subunit">
    <text evidence="10">Monomer.</text>
</comment>
<evidence type="ECO:0000256" key="9">
    <source>
        <dbReference type="ARBA" id="ARBA00023235"/>
    </source>
</evidence>
<dbReference type="PANTHER" id="PTHR42785">
    <property type="entry name" value="DNA TOPOISOMERASE, TYPE IA, CORE"/>
    <property type="match status" value="1"/>
</dbReference>
<dbReference type="InterPro" id="IPR005733">
    <property type="entry name" value="TopoI_bac-type"/>
</dbReference>
<dbReference type="SMART" id="SM00493">
    <property type="entry name" value="TOPRIM"/>
    <property type="match status" value="1"/>
</dbReference>
<dbReference type="InterPro" id="IPR006171">
    <property type="entry name" value="TOPRIM_dom"/>
</dbReference>
<keyword evidence="7 10" id="KW-0799">Topoisomerase</keyword>
<feature type="domain" description="Topo IA-type catalytic" evidence="12">
    <location>
        <begin position="131"/>
        <end position="558"/>
    </location>
</feature>